<name>A0A1U7J4W7_9CYAN</name>
<dbReference type="Proteomes" id="UP000185557">
    <property type="component" value="Unassembled WGS sequence"/>
</dbReference>
<dbReference type="RefSeq" id="WP_073608635.1">
    <property type="nucleotide sequence ID" value="NZ_MRCG01000008.1"/>
</dbReference>
<proteinExistence type="predicted"/>
<dbReference type="AlphaFoldDB" id="A0A1U7J4W7"/>
<dbReference type="STRING" id="549789.NIES30_11820"/>
<evidence type="ECO:0000313" key="1">
    <source>
        <dbReference type="EMBL" id="OKH47674.1"/>
    </source>
</evidence>
<dbReference type="EMBL" id="MRCG01000008">
    <property type="protein sequence ID" value="OKH47674.1"/>
    <property type="molecule type" value="Genomic_DNA"/>
</dbReference>
<protein>
    <recommendedName>
        <fullName evidence="3">CopG family transcriptional regulator</fullName>
    </recommendedName>
</protein>
<dbReference type="OrthoDB" id="5297245at2"/>
<evidence type="ECO:0008006" key="3">
    <source>
        <dbReference type="Google" id="ProtNLM"/>
    </source>
</evidence>
<sequence>MKAEYDFSKGERGKFYHPEAELQFPIYLEPDINATISRLAEENGVEVQALVNEWLRANLKLIDSVRRAS</sequence>
<evidence type="ECO:0000313" key="2">
    <source>
        <dbReference type="Proteomes" id="UP000185557"/>
    </source>
</evidence>
<comment type="caution">
    <text evidence="1">The sequence shown here is derived from an EMBL/GenBank/DDBJ whole genome shotgun (WGS) entry which is preliminary data.</text>
</comment>
<organism evidence="1 2">
    <name type="scientific">Phormidium tenue NIES-30</name>
    <dbReference type="NCBI Taxonomy" id="549789"/>
    <lineage>
        <taxon>Bacteria</taxon>
        <taxon>Bacillati</taxon>
        <taxon>Cyanobacteriota</taxon>
        <taxon>Cyanophyceae</taxon>
        <taxon>Oscillatoriophycideae</taxon>
        <taxon>Oscillatoriales</taxon>
        <taxon>Oscillatoriaceae</taxon>
        <taxon>Phormidium</taxon>
    </lineage>
</organism>
<gene>
    <name evidence="1" type="ORF">NIES30_11820</name>
</gene>
<keyword evidence="2" id="KW-1185">Reference proteome</keyword>
<accession>A0A1U7J4W7</accession>
<reference evidence="1 2" key="1">
    <citation type="submission" date="2016-11" db="EMBL/GenBank/DDBJ databases">
        <title>Draft Genome Sequences of Nine Cyanobacterial Strains from Diverse Habitats.</title>
        <authorList>
            <person name="Zhu T."/>
            <person name="Hou S."/>
            <person name="Lu X."/>
            <person name="Hess W.R."/>
        </authorList>
    </citation>
    <scope>NUCLEOTIDE SEQUENCE [LARGE SCALE GENOMIC DNA]</scope>
    <source>
        <strain evidence="1 2">NIES-30</strain>
    </source>
</reference>